<evidence type="ECO:0000256" key="10">
    <source>
        <dbReference type="ARBA" id="ARBA00023225"/>
    </source>
</evidence>
<dbReference type="PIRSF" id="PIRSF019404">
    <property type="entry name" value="FliJ"/>
    <property type="match status" value="1"/>
</dbReference>
<keyword evidence="10" id="KW-1006">Bacterial flagellum protein export</keyword>
<feature type="coiled-coil region" evidence="11">
    <location>
        <begin position="113"/>
        <end position="140"/>
    </location>
</feature>
<keyword evidence="5" id="KW-1003">Cell membrane</keyword>
<keyword evidence="13" id="KW-1185">Reference proteome</keyword>
<comment type="caution">
    <text evidence="12">The sequence shown here is derived from an EMBL/GenBank/DDBJ whole genome shotgun (WGS) entry which is preliminary data.</text>
</comment>
<evidence type="ECO:0000256" key="2">
    <source>
        <dbReference type="ARBA" id="ARBA00010004"/>
    </source>
</evidence>
<organism evidence="12 13">
    <name type="scientific">Shewanella algidipiscicola</name>
    <dbReference type="NCBI Taxonomy" id="614070"/>
    <lineage>
        <taxon>Bacteria</taxon>
        <taxon>Pseudomonadati</taxon>
        <taxon>Pseudomonadota</taxon>
        <taxon>Gammaproteobacteria</taxon>
        <taxon>Alteromonadales</taxon>
        <taxon>Shewanellaceae</taxon>
        <taxon>Shewanella</taxon>
    </lineage>
</organism>
<evidence type="ECO:0000256" key="6">
    <source>
        <dbReference type="ARBA" id="ARBA00022500"/>
    </source>
</evidence>
<dbReference type="InterPro" id="IPR012823">
    <property type="entry name" value="Flagell_FliJ"/>
</dbReference>
<sequence length="158" mass="18754">MPSFDDIEDVMAKHDPLDTVLKLALDAEEQASLQLRSAQMVLQKCQQQLSALQQYRLDYMKQMEQQQGQVISASNYHQFHQFIRQIDEAITKQHFAVNESDKQRQIGQQAWQVKQQKRKAVELLLERKAHKRQLAELKQEQKMIDEFASQQFFRKPQR</sequence>
<name>A0ABQ4PF59_9GAMM</name>
<keyword evidence="12" id="KW-0282">Flagellum</keyword>
<evidence type="ECO:0000313" key="13">
    <source>
        <dbReference type="Proteomes" id="UP000761574"/>
    </source>
</evidence>
<evidence type="ECO:0000313" key="12">
    <source>
        <dbReference type="EMBL" id="GIU46161.1"/>
    </source>
</evidence>
<evidence type="ECO:0000256" key="5">
    <source>
        <dbReference type="ARBA" id="ARBA00022475"/>
    </source>
</evidence>
<dbReference type="EMBL" id="BPFB01000015">
    <property type="protein sequence ID" value="GIU46161.1"/>
    <property type="molecule type" value="Genomic_DNA"/>
</dbReference>
<gene>
    <name evidence="12" type="primary">fliJ</name>
    <name evidence="12" type="ORF">TUM4630_15980</name>
</gene>
<keyword evidence="4" id="KW-0813">Transport</keyword>
<evidence type="ECO:0000256" key="1">
    <source>
        <dbReference type="ARBA" id="ARBA00004413"/>
    </source>
</evidence>
<keyword evidence="8" id="KW-0653">Protein transport</keyword>
<dbReference type="Proteomes" id="UP000761574">
    <property type="component" value="Unassembled WGS sequence"/>
</dbReference>
<dbReference type="InterPro" id="IPR018006">
    <property type="entry name" value="Flag_FliJ_proteobac"/>
</dbReference>
<dbReference type="InterPro" id="IPR053716">
    <property type="entry name" value="Flag_assembly_chemotaxis_eff"/>
</dbReference>
<reference evidence="12 13" key="1">
    <citation type="submission" date="2021-05" db="EMBL/GenBank/DDBJ databases">
        <title>Molecular characterization for Shewanella algae harboring chromosomal blaOXA-55-like strains isolated from clinical and environment sample.</title>
        <authorList>
            <person name="Ohama Y."/>
            <person name="Aoki K."/>
            <person name="Harada S."/>
            <person name="Moriya K."/>
            <person name="Ishii Y."/>
            <person name="Tateda K."/>
        </authorList>
    </citation>
    <scope>NUCLEOTIDE SEQUENCE [LARGE SCALE GENOMIC DNA]</scope>
    <source>
        <strain evidence="12 13">LMG 23746</strain>
    </source>
</reference>
<dbReference type="Pfam" id="PF02050">
    <property type="entry name" value="FliJ"/>
    <property type="match status" value="1"/>
</dbReference>
<evidence type="ECO:0000256" key="4">
    <source>
        <dbReference type="ARBA" id="ARBA00022448"/>
    </source>
</evidence>
<dbReference type="Gene3D" id="1.10.287.1700">
    <property type="match status" value="1"/>
</dbReference>
<dbReference type="PANTHER" id="PTHR38786">
    <property type="entry name" value="FLAGELLAR FLIJ PROTEIN"/>
    <property type="match status" value="1"/>
</dbReference>
<dbReference type="InterPro" id="IPR052570">
    <property type="entry name" value="FliJ"/>
</dbReference>
<keyword evidence="6" id="KW-0145">Chemotaxis</keyword>
<accession>A0ABQ4PF59</accession>
<keyword evidence="12" id="KW-0969">Cilium</keyword>
<proteinExistence type="inferred from homology"/>
<keyword evidence="12" id="KW-0966">Cell projection</keyword>
<evidence type="ECO:0000256" key="3">
    <source>
        <dbReference type="ARBA" id="ARBA00020392"/>
    </source>
</evidence>
<evidence type="ECO:0000256" key="8">
    <source>
        <dbReference type="ARBA" id="ARBA00022927"/>
    </source>
</evidence>
<comment type="subcellular location">
    <subcellularLocation>
        <location evidence="1">Cell membrane</location>
        <topology evidence="1">Peripheral membrane protein</topology>
        <orientation evidence="1">Cytoplasmic side</orientation>
    </subcellularLocation>
</comment>
<dbReference type="NCBIfam" id="TIGR02473">
    <property type="entry name" value="flagell_FliJ"/>
    <property type="match status" value="1"/>
</dbReference>
<comment type="similarity">
    <text evidence="2">Belongs to the FliJ family.</text>
</comment>
<evidence type="ECO:0000256" key="11">
    <source>
        <dbReference type="SAM" id="Coils"/>
    </source>
</evidence>
<evidence type="ECO:0000256" key="9">
    <source>
        <dbReference type="ARBA" id="ARBA00023136"/>
    </source>
</evidence>
<keyword evidence="11" id="KW-0175">Coiled coil</keyword>
<dbReference type="PANTHER" id="PTHR38786:SF1">
    <property type="entry name" value="FLAGELLAR FLIJ PROTEIN"/>
    <property type="match status" value="1"/>
</dbReference>
<keyword evidence="9" id="KW-0472">Membrane</keyword>
<protein>
    <recommendedName>
        <fullName evidence="3">Flagellar FliJ protein</fullName>
    </recommendedName>
</protein>
<evidence type="ECO:0000256" key="7">
    <source>
        <dbReference type="ARBA" id="ARBA00022795"/>
    </source>
</evidence>
<keyword evidence="7" id="KW-1005">Bacterial flagellum biogenesis</keyword>
<dbReference type="PRINTS" id="PR01004">
    <property type="entry name" value="FLGFLIJ"/>
</dbReference>